<feature type="region of interest" description="Disordered" evidence="1">
    <location>
        <begin position="54"/>
        <end position="73"/>
    </location>
</feature>
<organism evidence="2 3">
    <name type="scientific">Frankliniella fusca</name>
    <dbReference type="NCBI Taxonomy" id="407009"/>
    <lineage>
        <taxon>Eukaryota</taxon>
        <taxon>Metazoa</taxon>
        <taxon>Ecdysozoa</taxon>
        <taxon>Arthropoda</taxon>
        <taxon>Hexapoda</taxon>
        <taxon>Insecta</taxon>
        <taxon>Pterygota</taxon>
        <taxon>Neoptera</taxon>
        <taxon>Paraneoptera</taxon>
        <taxon>Thysanoptera</taxon>
        <taxon>Terebrantia</taxon>
        <taxon>Thripoidea</taxon>
        <taxon>Thripidae</taxon>
        <taxon>Frankliniella</taxon>
    </lineage>
</organism>
<dbReference type="Proteomes" id="UP001219518">
    <property type="component" value="Unassembled WGS sequence"/>
</dbReference>
<feature type="region of interest" description="Disordered" evidence="1">
    <location>
        <begin position="1"/>
        <end position="38"/>
    </location>
</feature>
<feature type="compositionally biased region" description="Basic and acidic residues" evidence="1">
    <location>
        <begin position="63"/>
        <end position="73"/>
    </location>
</feature>
<feature type="compositionally biased region" description="Basic and acidic residues" evidence="1">
    <location>
        <begin position="1"/>
        <end position="18"/>
    </location>
</feature>
<evidence type="ECO:0000313" key="3">
    <source>
        <dbReference type="Proteomes" id="UP001219518"/>
    </source>
</evidence>
<feature type="non-terminal residue" evidence="2">
    <location>
        <position position="1"/>
    </location>
</feature>
<reference evidence="2" key="1">
    <citation type="submission" date="2021-07" db="EMBL/GenBank/DDBJ databases">
        <authorList>
            <person name="Catto M.A."/>
            <person name="Jacobson A."/>
            <person name="Kennedy G."/>
            <person name="Labadie P."/>
            <person name="Hunt B.G."/>
            <person name="Srinivasan R."/>
        </authorList>
    </citation>
    <scope>NUCLEOTIDE SEQUENCE</scope>
    <source>
        <strain evidence="2">PL_HMW_Pooled</strain>
        <tissue evidence="2">Head</tissue>
    </source>
</reference>
<evidence type="ECO:0000313" key="2">
    <source>
        <dbReference type="EMBL" id="KAK3922419.1"/>
    </source>
</evidence>
<protein>
    <submittedName>
        <fullName evidence="2">Protein archease</fullName>
    </submittedName>
</protein>
<reference evidence="2" key="2">
    <citation type="journal article" date="2023" name="BMC Genomics">
        <title>Pest status, molecular evolution, and epigenetic factors derived from the genome assembly of Frankliniella fusca, a thysanopteran phytovirus vector.</title>
        <authorList>
            <person name="Catto M.A."/>
            <person name="Labadie P.E."/>
            <person name="Jacobson A.L."/>
            <person name="Kennedy G.G."/>
            <person name="Srinivasan R."/>
            <person name="Hunt B.G."/>
        </authorList>
    </citation>
    <scope>NUCLEOTIDE SEQUENCE</scope>
    <source>
        <strain evidence="2">PL_HMW_Pooled</strain>
    </source>
</reference>
<feature type="region of interest" description="Disordered" evidence="1">
    <location>
        <begin position="85"/>
        <end position="109"/>
    </location>
</feature>
<accession>A0AAE1HJD3</accession>
<keyword evidence="3" id="KW-1185">Reference proteome</keyword>
<sequence length="109" mass="12157">DRTSQEKRKKSGAEEKIHNGCVFGPPVRPVRLQTPGPGLEELHTKMASAVDTPDYAVSQPHPHHADEMTTRHEERDGLMNEIWALSSYEEPGQGDTGQQTPAKPRLLHQ</sequence>
<dbReference type="EMBL" id="JAHWGI010001090">
    <property type="protein sequence ID" value="KAK3922419.1"/>
    <property type="molecule type" value="Genomic_DNA"/>
</dbReference>
<name>A0AAE1HJD3_9NEOP</name>
<comment type="caution">
    <text evidence="2">The sequence shown here is derived from an EMBL/GenBank/DDBJ whole genome shotgun (WGS) entry which is preliminary data.</text>
</comment>
<dbReference type="AlphaFoldDB" id="A0AAE1HJD3"/>
<gene>
    <name evidence="2" type="ORF">KUF71_011888</name>
</gene>
<proteinExistence type="predicted"/>
<evidence type="ECO:0000256" key="1">
    <source>
        <dbReference type="SAM" id="MobiDB-lite"/>
    </source>
</evidence>